<dbReference type="PANTHER" id="PTHR46111">
    <property type="entry name" value="RIBOSOMAL RNA SMALL SUBUNIT METHYLTRANSFERASE I"/>
    <property type="match status" value="1"/>
</dbReference>
<sequence>MLYIVPTPIGNLADITLRALETLKTVDVVFAEDTRRSKTLLSHFLIDKPLIRYNENDPHSVSHCLNMAMHKNCALVCDGGTPCISDPGWKLVKECLSKGIKVVPLPGPSALTCALSGAGITGGAFTFLGFMPRKTGKISKLIAAAYELEKPIVIYESPYRIVKLLEIISGVLGPQTPIIAARELTKVYEEWLRGPVSEIIAALNKKNKILGEFVLIIDRPAKEENDEDADF</sequence>
<keyword evidence="5 6" id="KW-0949">S-adenosyl-L-methionine</keyword>
<dbReference type="NCBIfam" id="TIGR00096">
    <property type="entry name" value="16S rRNA (cytidine(1402)-2'-O)-methyltransferase"/>
    <property type="match status" value="1"/>
</dbReference>
<gene>
    <name evidence="6" type="primary">rsmI</name>
    <name evidence="8" type="ordered locus">Emin_0512</name>
</gene>
<proteinExistence type="inferred from homology"/>
<evidence type="ECO:0000256" key="3">
    <source>
        <dbReference type="ARBA" id="ARBA00022603"/>
    </source>
</evidence>
<dbReference type="HOGENOM" id="CLU_044779_4_0_0"/>
<reference evidence="8 9" key="1">
    <citation type="journal article" date="2009" name="Appl. Environ. Microbiol.">
        <title>Genomic analysis of 'Elusimicrobium minutum,' the first cultivated representative of the phylum 'Elusimicrobia' (formerly termite group 1).</title>
        <authorList>
            <person name="Herlemann D.P.R."/>
            <person name="Geissinger O."/>
            <person name="Ikeda-Ohtsubo W."/>
            <person name="Kunin V."/>
            <person name="Sun H."/>
            <person name="Lapidus A."/>
            <person name="Hugenholtz P."/>
            <person name="Brune A."/>
        </authorList>
    </citation>
    <scope>NUCLEOTIDE SEQUENCE [LARGE SCALE GENOMIC DNA]</scope>
    <source>
        <strain evidence="8 9">Pei191</strain>
    </source>
</reference>
<dbReference type="PANTHER" id="PTHR46111:SF1">
    <property type="entry name" value="RIBOSOMAL RNA SMALL SUBUNIT METHYLTRANSFERASE I"/>
    <property type="match status" value="1"/>
</dbReference>
<dbReference type="SUPFAM" id="SSF53790">
    <property type="entry name" value="Tetrapyrrole methylase"/>
    <property type="match status" value="1"/>
</dbReference>
<dbReference type="RefSeq" id="WP_012414683.1">
    <property type="nucleotide sequence ID" value="NC_010644.1"/>
</dbReference>
<comment type="catalytic activity">
    <reaction evidence="6">
        <text>cytidine(1402) in 16S rRNA + S-adenosyl-L-methionine = 2'-O-methylcytidine(1402) in 16S rRNA + S-adenosyl-L-homocysteine + H(+)</text>
        <dbReference type="Rhea" id="RHEA:42924"/>
        <dbReference type="Rhea" id="RHEA-COMP:10285"/>
        <dbReference type="Rhea" id="RHEA-COMP:10286"/>
        <dbReference type="ChEBI" id="CHEBI:15378"/>
        <dbReference type="ChEBI" id="CHEBI:57856"/>
        <dbReference type="ChEBI" id="CHEBI:59789"/>
        <dbReference type="ChEBI" id="CHEBI:74495"/>
        <dbReference type="ChEBI" id="CHEBI:82748"/>
        <dbReference type="EC" id="2.1.1.198"/>
    </reaction>
</comment>
<keyword evidence="2 6" id="KW-0698">rRNA processing</keyword>
<dbReference type="AlphaFoldDB" id="B2KCE7"/>
<dbReference type="OrthoDB" id="9809084at2"/>
<dbReference type="EC" id="2.1.1.198" evidence="6"/>
<dbReference type="InterPro" id="IPR014776">
    <property type="entry name" value="4pyrrole_Mease_sub2"/>
</dbReference>
<dbReference type="InterPro" id="IPR000878">
    <property type="entry name" value="4pyrrol_Mease"/>
</dbReference>
<comment type="function">
    <text evidence="6">Catalyzes the 2'-O-methylation of the ribose of cytidine 1402 (C1402) in 16S rRNA.</text>
</comment>
<evidence type="ECO:0000313" key="8">
    <source>
        <dbReference type="EMBL" id="ACC98068.1"/>
    </source>
</evidence>
<dbReference type="Gene3D" id="3.40.1010.10">
    <property type="entry name" value="Cobalt-precorrin-4 Transmethylase, Domain 1"/>
    <property type="match status" value="1"/>
</dbReference>
<dbReference type="GO" id="GO:0070677">
    <property type="term" value="F:rRNA (cytosine-2'-O-)-methyltransferase activity"/>
    <property type="evidence" value="ECO:0007669"/>
    <property type="project" value="UniProtKB-UniRule"/>
</dbReference>
<evidence type="ECO:0000259" key="7">
    <source>
        <dbReference type="Pfam" id="PF00590"/>
    </source>
</evidence>
<dbReference type="Gene3D" id="3.30.950.10">
    <property type="entry name" value="Methyltransferase, Cobalt-precorrin-4 Transmethylase, Domain 2"/>
    <property type="match status" value="1"/>
</dbReference>
<keyword evidence="9" id="KW-1185">Reference proteome</keyword>
<evidence type="ECO:0000313" key="9">
    <source>
        <dbReference type="Proteomes" id="UP000001029"/>
    </source>
</evidence>
<dbReference type="PIRSF" id="PIRSF005917">
    <property type="entry name" value="MTase_YraL"/>
    <property type="match status" value="1"/>
</dbReference>
<evidence type="ECO:0000256" key="6">
    <source>
        <dbReference type="HAMAP-Rule" id="MF_01877"/>
    </source>
</evidence>
<dbReference type="Proteomes" id="UP000001029">
    <property type="component" value="Chromosome"/>
</dbReference>
<dbReference type="Pfam" id="PF00590">
    <property type="entry name" value="TP_methylase"/>
    <property type="match status" value="1"/>
</dbReference>
<keyword evidence="1 6" id="KW-0963">Cytoplasm</keyword>
<feature type="domain" description="Tetrapyrrole methylase" evidence="7">
    <location>
        <begin position="1"/>
        <end position="199"/>
    </location>
</feature>
<keyword evidence="4 6" id="KW-0808">Transferase</keyword>
<evidence type="ECO:0000256" key="1">
    <source>
        <dbReference type="ARBA" id="ARBA00022490"/>
    </source>
</evidence>
<dbReference type="InterPro" id="IPR008189">
    <property type="entry name" value="rRNA_ssu_MeTfrase_I"/>
</dbReference>
<dbReference type="KEGG" id="emi:Emin_0512"/>
<keyword evidence="3 6" id="KW-0489">Methyltransferase</keyword>
<name>B2KCE7_ELUMP</name>
<evidence type="ECO:0000256" key="5">
    <source>
        <dbReference type="ARBA" id="ARBA00022691"/>
    </source>
</evidence>
<organism evidence="8 9">
    <name type="scientific">Elusimicrobium minutum (strain Pei191)</name>
    <dbReference type="NCBI Taxonomy" id="445932"/>
    <lineage>
        <taxon>Bacteria</taxon>
        <taxon>Pseudomonadati</taxon>
        <taxon>Elusimicrobiota</taxon>
        <taxon>Elusimicrobia</taxon>
        <taxon>Elusimicrobiales</taxon>
        <taxon>Elusimicrobiaceae</taxon>
        <taxon>Elusimicrobium</taxon>
    </lineage>
</organism>
<dbReference type="GO" id="GO:0005737">
    <property type="term" value="C:cytoplasm"/>
    <property type="evidence" value="ECO:0007669"/>
    <property type="project" value="UniProtKB-SubCell"/>
</dbReference>
<evidence type="ECO:0000256" key="2">
    <source>
        <dbReference type="ARBA" id="ARBA00022552"/>
    </source>
</evidence>
<dbReference type="InterPro" id="IPR035996">
    <property type="entry name" value="4pyrrol_Methylase_sf"/>
</dbReference>
<comment type="similarity">
    <text evidence="6">Belongs to the methyltransferase superfamily. RsmI family.</text>
</comment>
<accession>B2KCE7</accession>
<protein>
    <recommendedName>
        <fullName evidence="6">Ribosomal RNA small subunit methyltransferase I</fullName>
        <ecNumber evidence="6">2.1.1.198</ecNumber>
    </recommendedName>
    <alternativeName>
        <fullName evidence="6">16S rRNA 2'-O-ribose C1402 methyltransferase</fullName>
    </alternativeName>
    <alternativeName>
        <fullName evidence="6">rRNA (cytidine-2'-O-)-methyltransferase RsmI</fullName>
    </alternativeName>
</protein>
<dbReference type="InterPro" id="IPR014777">
    <property type="entry name" value="4pyrrole_Mease_sub1"/>
</dbReference>
<dbReference type="EMBL" id="CP001055">
    <property type="protein sequence ID" value="ACC98068.1"/>
    <property type="molecule type" value="Genomic_DNA"/>
</dbReference>
<dbReference type="HAMAP" id="MF_01877">
    <property type="entry name" value="16SrRNA_methyltr_I"/>
    <property type="match status" value="1"/>
</dbReference>
<dbReference type="CDD" id="cd11648">
    <property type="entry name" value="RsmI"/>
    <property type="match status" value="1"/>
</dbReference>
<evidence type="ECO:0000256" key="4">
    <source>
        <dbReference type="ARBA" id="ARBA00022679"/>
    </source>
</evidence>
<dbReference type="STRING" id="445932.Emin_0512"/>
<comment type="subcellular location">
    <subcellularLocation>
        <location evidence="6">Cytoplasm</location>
    </subcellularLocation>
</comment>